<feature type="compositionally biased region" description="Basic residues" evidence="1">
    <location>
        <begin position="224"/>
        <end position="235"/>
    </location>
</feature>
<dbReference type="InterPro" id="IPR043822">
    <property type="entry name" value="EsV_1_7_cys"/>
</dbReference>
<sequence length="396" mass="44524">MEKKDCIMPPAVERKKEAKLQPLQHDGSNDSLVDPPKRSPSFSLQNPLGSHSEPARIAEQKSLPNTNHHHPTPVLVYQLPTPVVMLNPYLMPPHFTAGMGNALQYQPLHLASTLPSLLATTPTTHMCQQYHQPTNQQNLSQFYPTAEEMNNPMPVSKLPIEQDDSTKQQNLSQFYPTAEEENNSMPVSKLPTQEDDYTVFKTEYETSASAVGEKKKQPSSGRNTHQKKKRHCTAAHKKTPTFSSVGVGRSKTDRKVEREVEDSYNKKCEYTGCSKYMLLNLDGEIEAKFCSKHLAETEDKKSNGCLHAGCRNLPSFNFEGIFQASFCDQHKLKGMVDVLQNSSKTEGSNDCHSMQTKGVLENAPPLVFDGLGSSEEEEEEEEKVDWRSLWGRQQEM</sequence>
<organism evidence="2">
    <name type="scientific">Heterosigma akashiwo</name>
    <name type="common">Chromophytic alga</name>
    <name type="synonym">Heterosigma carterae</name>
    <dbReference type="NCBI Taxonomy" id="2829"/>
    <lineage>
        <taxon>Eukaryota</taxon>
        <taxon>Sar</taxon>
        <taxon>Stramenopiles</taxon>
        <taxon>Ochrophyta</taxon>
        <taxon>Raphidophyceae</taxon>
        <taxon>Chattonellales</taxon>
        <taxon>Chattonellaceae</taxon>
        <taxon>Heterosigma</taxon>
    </lineage>
</organism>
<feature type="region of interest" description="Disordered" evidence="1">
    <location>
        <begin position="1"/>
        <end position="53"/>
    </location>
</feature>
<proteinExistence type="predicted"/>
<evidence type="ECO:0000256" key="1">
    <source>
        <dbReference type="SAM" id="MobiDB-lite"/>
    </source>
</evidence>
<reference evidence="2" key="1">
    <citation type="submission" date="2021-01" db="EMBL/GenBank/DDBJ databases">
        <authorList>
            <person name="Corre E."/>
            <person name="Pelletier E."/>
            <person name="Niang G."/>
            <person name="Scheremetjew M."/>
            <person name="Finn R."/>
            <person name="Kale V."/>
            <person name="Holt S."/>
            <person name="Cochrane G."/>
            <person name="Meng A."/>
            <person name="Brown T."/>
            <person name="Cohen L."/>
        </authorList>
    </citation>
    <scope>NUCLEOTIDE SEQUENCE</scope>
    <source>
        <strain evidence="2">CCMP3107</strain>
    </source>
</reference>
<feature type="compositionally biased region" description="Basic and acidic residues" evidence="1">
    <location>
        <begin position="1"/>
        <end position="19"/>
    </location>
</feature>
<feature type="region of interest" description="Disordered" evidence="1">
    <location>
        <begin position="207"/>
        <end position="235"/>
    </location>
</feature>
<evidence type="ECO:0000313" key="2">
    <source>
        <dbReference type="EMBL" id="CAE0619852.1"/>
    </source>
</evidence>
<dbReference type="EMBL" id="HBIU01000798">
    <property type="protein sequence ID" value="CAE0619852.1"/>
    <property type="molecule type" value="Transcribed_RNA"/>
</dbReference>
<dbReference type="SMART" id="SM01425">
    <property type="entry name" value="EsV_1_7"/>
    <property type="match status" value="2"/>
</dbReference>
<feature type="compositionally biased region" description="Polar residues" evidence="1">
    <location>
        <begin position="40"/>
        <end position="49"/>
    </location>
</feature>
<feature type="compositionally biased region" description="Acidic residues" evidence="1">
    <location>
        <begin position="374"/>
        <end position="383"/>
    </location>
</feature>
<name>A0A7S3UP02_HETAK</name>
<dbReference type="AlphaFoldDB" id="A0A7S3UP02"/>
<feature type="region of interest" description="Disordered" evidence="1">
    <location>
        <begin position="364"/>
        <end position="396"/>
    </location>
</feature>
<protein>
    <submittedName>
        <fullName evidence="2">Uncharacterized protein</fullName>
    </submittedName>
</protein>
<dbReference type="Pfam" id="PF19114">
    <property type="entry name" value="EsV_1_7_cys"/>
    <property type="match status" value="2"/>
</dbReference>
<accession>A0A7S3UP02</accession>
<gene>
    <name evidence="2" type="ORF">HAKA00212_LOCUS252</name>
</gene>